<comment type="caution">
    <text evidence="4">The sequence shown here is derived from an EMBL/GenBank/DDBJ whole genome shotgun (WGS) entry which is preliminary data.</text>
</comment>
<feature type="region of interest" description="Disordered" evidence="1">
    <location>
        <begin position="29"/>
        <end position="65"/>
    </location>
</feature>
<keyword evidence="5" id="KW-1185">Reference proteome</keyword>
<dbReference type="RefSeq" id="WP_138077016.1">
    <property type="nucleotide sequence ID" value="NZ_VAJM01000003.1"/>
</dbReference>
<feature type="signal peptide" evidence="2">
    <location>
        <begin position="1"/>
        <end position="30"/>
    </location>
</feature>
<proteinExistence type="predicted"/>
<evidence type="ECO:0000259" key="3">
    <source>
        <dbReference type="Pfam" id="PF19783"/>
    </source>
</evidence>
<dbReference type="OrthoDB" id="1112363at2"/>
<feature type="chain" id="PRO_5024382970" description="DUF6268 domain-containing protein" evidence="2">
    <location>
        <begin position="31"/>
        <end position="388"/>
    </location>
</feature>
<protein>
    <recommendedName>
        <fullName evidence="3">DUF6268 domain-containing protein</fullName>
    </recommendedName>
</protein>
<dbReference type="Pfam" id="PF19783">
    <property type="entry name" value="DUF6268"/>
    <property type="match status" value="1"/>
</dbReference>
<keyword evidence="2" id="KW-0732">Signal</keyword>
<dbReference type="InterPro" id="IPR046235">
    <property type="entry name" value="DUF6268"/>
</dbReference>
<feature type="compositionally biased region" description="Polar residues" evidence="1">
    <location>
        <begin position="55"/>
        <end position="65"/>
    </location>
</feature>
<gene>
    <name evidence="4" type="ORF">FDY95_09275</name>
</gene>
<organism evidence="4 5">
    <name type="scientific">Hymenobacter jeollabukensis</name>
    <dbReference type="NCBI Taxonomy" id="2025313"/>
    <lineage>
        <taxon>Bacteria</taxon>
        <taxon>Pseudomonadati</taxon>
        <taxon>Bacteroidota</taxon>
        <taxon>Cytophagia</taxon>
        <taxon>Cytophagales</taxon>
        <taxon>Hymenobacteraceae</taxon>
        <taxon>Hymenobacter</taxon>
    </lineage>
</organism>
<name>A0A5R8WSN1_9BACT</name>
<evidence type="ECO:0000313" key="5">
    <source>
        <dbReference type="Proteomes" id="UP000305517"/>
    </source>
</evidence>
<accession>A0A5R8WSN1</accession>
<evidence type="ECO:0000256" key="1">
    <source>
        <dbReference type="SAM" id="MobiDB-lite"/>
    </source>
</evidence>
<feature type="domain" description="DUF6268" evidence="3">
    <location>
        <begin position="162"/>
        <end position="333"/>
    </location>
</feature>
<sequence length="388" mass="43721">MNTTTTLLTWRLGLGLSFSLLVLGFPAAQAQDQPPRKGGEPVRTPVYPPPAPLASDTTRTDQVGQSQEFAVPSVLGSGPSKGVVAHYERLGNFSINSKLRDRNPEGQASTTVTKNARAYIKAYAPLINHPHLKMILGLNYDREEFNFKSPEGSTFYRNLEEKGLKVIGAQLAVIRPVDEVHWYIARIKGELNGDYTSSELDVPDYLKMSGEFIYGWKRSPNFAWGIGGQLGYTFGRQSIYPVILYNRTFNPRWGVEALFPARVSFRYNATRSTLFFAGYTVDGYNYNIKLREPLQNGQQTLILRETELKPRVRLEREIYDFLWFGLEAGYRYNVSFNALDEANNKGLGLLRKSPRPLLLDNTLGGAPYAAFELFLVPPRKFLNKTASK</sequence>
<dbReference type="EMBL" id="VAJM01000003">
    <property type="protein sequence ID" value="TLM94195.1"/>
    <property type="molecule type" value="Genomic_DNA"/>
</dbReference>
<dbReference type="Proteomes" id="UP000305517">
    <property type="component" value="Unassembled WGS sequence"/>
</dbReference>
<reference evidence="4 5" key="1">
    <citation type="submission" date="2019-05" db="EMBL/GenBank/DDBJ databases">
        <title>Hymenobacter edaphi sp. nov., isolated from abandoned arsenic-contaminated farmland soil.</title>
        <authorList>
            <person name="Nie L."/>
        </authorList>
    </citation>
    <scope>NUCLEOTIDE SEQUENCE [LARGE SCALE GENOMIC DNA]</scope>
    <source>
        <strain evidence="4 5">1-3-3-8</strain>
    </source>
</reference>
<evidence type="ECO:0000313" key="4">
    <source>
        <dbReference type="EMBL" id="TLM94195.1"/>
    </source>
</evidence>
<dbReference type="AlphaFoldDB" id="A0A5R8WSN1"/>
<evidence type="ECO:0000256" key="2">
    <source>
        <dbReference type="SAM" id="SignalP"/>
    </source>
</evidence>